<keyword evidence="3" id="KW-0964">Secreted</keyword>
<dbReference type="NCBIfam" id="TIGR01167">
    <property type="entry name" value="LPXTG_anchor"/>
    <property type="match status" value="1"/>
</dbReference>
<organism evidence="9">
    <name type="scientific">Staphylococcus simulans</name>
    <dbReference type="NCBI Taxonomy" id="1286"/>
    <lineage>
        <taxon>Bacteria</taxon>
        <taxon>Bacillati</taxon>
        <taxon>Bacillota</taxon>
        <taxon>Bacilli</taxon>
        <taxon>Bacillales</taxon>
        <taxon>Staphylococcaceae</taxon>
        <taxon>Staphylococcus</taxon>
    </lineage>
</organism>
<dbReference type="Gene3D" id="1.20.5.420">
    <property type="entry name" value="Immunoglobulin FC, subunit C"/>
    <property type="match status" value="6"/>
</dbReference>
<dbReference type="RefSeq" id="WP_156666727.1">
    <property type="nucleotide sequence ID" value="NZ_CACRUO010000031.1"/>
</dbReference>
<dbReference type="Pfam" id="PF04650">
    <property type="entry name" value="YSIRK_signal"/>
    <property type="match status" value="1"/>
</dbReference>
<evidence type="ECO:0000256" key="4">
    <source>
        <dbReference type="ARBA" id="ARBA00022729"/>
    </source>
</evidence>
<dbReference type="NCBIfam" id="TIGR01168">
    <property type="entry name" value="YSIRK_signal"/>
    <property type="match status" value="1"/>
</dbReference>
<dbReference type="AlphaFoldDB" id="A0A6N3C731"/>
<dbReference type="InterPro" id="IPR009063">
    <property type="entry name" value="Ig/albumin-bd_sf"/>
</dbReference>
<accession>A0A6N3C731</accession>
<protein>
    <submittedName>
        <fullName evidence="9">Immunoglobulin G-binding protein A</fullName>
    </submittedName>
</protein>
<dbReference type="InterPro" id="IPR019931">
    <property type="entry name" value="LPXTG_anchor"/>
</dbReference>
<keyword evidence="2" id="KW-0134">Cell wall</keyword>
<evidence type="ECO:0000313" key="9">
    <source>
        <dbReference type="EMBL" id="VYU10321.1"/>
    </source>
</evidence>
<name>A0A6N3C731_STASI</name>
<dbReference type="InterPro" id="IPR002988">
    <property type="entry name" value="GA_module"/>
</dbReference>
<comment type="subcellular location">
    <subcellularLocation>
        <location evidence="1">Secreted</location>
        <location evidence="1">Cell wall</location>
        <topology evidence="1">Peptidoglycan-anchor</topology>
    </subcellularLocation>
</comment>
<dbReference type="Pfam" id="PF01468">
    <property type="entry name" value="GA"/>
    <property type="match status" value="6"/>
</dbReference>
<reference evidence="9" key="1">
    <citation type="submission" date="2019-11" db="EMBL/GenBank/DDBJ databases">
        <authorList>
            <person name="Feng L."/>
        </authorList>
    </citation>
    <scope>NUCLEOTIDE SEQUENCE</scope>
    <source>
        <strain evidence="9">SsimulansLFYP27</strain>
    </source>
</reference>
<evidence type="ECO:0000256" key="2">
    <source>
        <dbReference type="ARBA" id="ARBA00022512"/>
    </source>
</evidence>
<keyword evidence="5" id="KW-0677">Repeat</keyword>
<feature type="domain" description="Gram-positive cocci surface proteins LPxTG" evidence="8">
    <location>
        <begin position="487"/>
        <end position="523"/>
    </location>
</feature>
<dbReference type="EMBL" id="CACRUO010000031">
    <property type="protein sequence ID" value="VYU10321.1"/>
    <property type="molecule type" value="Genomic_DNA"/>
</dbReference>
<keyword evidence="4" id="KW-0732">Signal</keyword>
<evidence type="ECO:0000259" key="8">
    <source>
        <dbReference type="PROSITE" id="PS50847"/>
    </source>
</evidence>
<evidence type="ECO:0000256" key="7">
    <source>
        <dbReference type="SAM" id="MobiDB-lite"/>
    </source>
</evidence>
<evidence type="ECO:0000256" key="5">
    <source>
        <dbReference type="ARBA" id="ARBA00022737"/>
    </source>
</evidence>
<keyword evidence="6" id="KW-0572">Peptidoglycan-anchor</keyword>
<gene>
    <name evidence="9" type="primary">spa_1</name>
    <name evidence="9" type="ORF">SSLFYP27_01429</name>
</gene>
<dbReference type="SUPFAM" id="SSF46997">
    <property type="entry name" value="Bacterial immunoglobulin/albumin-binding domains"/>
    <property type="match status" value="2"/>
</dbReference>
<sequence>MKKKQLFSLRKLSVGIASVSLGTLVFLGGGQTVSAETQDLNQKTQEAYNTINNLPSLTDAEKDAYNQQILEQSGQNNSNFDAILAEAQKDNTQAAEDINYASQDAYNIINNLPSLTDAQKDAYNQQILESAGANNTDFDKILDEAQAANDQAAQDINQASLDAYNTINNLPSLTDAQKDAYNQQILESASANNTNFDAILAEAQKVNDQTAQDINQASQEAYNTINNLPNLTDAQKDAYNQRILEVAGTNSTDFDAILSEAKAADAQAAKETPEALEALNKATQDAYNTINNLPNLTDAQKDDFNHQILVESGQNSTEKFEAILAEAKALDAKQAPVEEDKADDKEKQEDSKSEDKATEEEAKPEDNKSEEKADQKEQPKEDAKTEGKVKEEKTPENKTDEKAVEKDIKKAADEKTSVKERTKAAHDAVNKLENLTQKQKDAYIAQIDKSAKEDKGAQFEAILTEAKAEDAKVAKENAKPKADAKELPATGESDEVLFGLLSGSLFASAGTLFLLNARRKESK</sequence>
<evidence type="ECO:0000256" key="1">
    <source>
        <dbReference type="ARBA" id="ARBA00004168"/>
    </source>
</evidence>
<evidence type="ECO:0000256" key="3">
    <source>
        <dbReference type="ARBA" id="ARBA00022525"/>
    </source>
</evidence>
<dbReference type="PROSITE" id="PS50847">
    <property type="entry name" value="GRAM_POS_ANCHORING"/>
    <property type="match status" value="1"/>
</dbReference>
<dbReference type="Pfam" id="PF00746">
    <property type="entry name" value="Gram_pos_anchor"/>
    <property type="match status" value="1"/>
</dbReference>
<feature type="region of interest" description="Disordered" evidence="7">
    <location>
        <begin position="331"/>
        <end position="424"/>
    </location>
</feature>
<evidence type="ECO:0000256" key="6">
    <source>
        <dbReference type="ARBA" id="ARBA00023088"/>
    </source>
</evidence>
<proteinExistence type="predicted"/>
<dbReference type="InterPro" id="IPR005877">
    <property type="entry name" value="YSIRK_signal_dom"/>
</dbReference>